<reference evidence="2" key="1">
    <citation type="submission" date="2021-02" db="EMBL/GenBank/DDBJ databases">
        <authorList>
            <person name="Dougan E. K."/>
            <person name="Rhodes N."/>
            <person name="Thang M."/>
            <person name="Chan C."/>
        </authorList>
    </citation>
    <scope>NUCLEOTIDE SEQUENCE</scope>
</reference>
<evidence type="ECO:0000313" key="2">
    <source>
        <dbReference type="EMBL" id="CAE7208106.1"/>
    </source>
</evidence>
<proteinExistence type="predicted"/>
<sequence>MPLPSCHSSCLQIRTMLKNMLHLKRPWQRGSKAFWHLSAQKIEKLEKKIDDLDKKIEKIDDLDKKIENLVEKKIDDLDKKIEKIVDGHKEMLAQWHDFKLENVKENEKNVKENEKRYHDFKLENEKRWQEFLSRDAQKYAEFLTAHRTEWRELTLAWGGLRALAALSLLFGGLTTIIVNWDKVTKSLNELTQ</sequence>
<dbReference type="Proteomes" id="UP000604046">
    <property type="component" value="Unassembled WGS sequence"/>
</dbReference>
<dbReference type="AlphaFoldDB" id="A0A812JJH0"/>
<name>A0A812JJH0_9DINO</name>
<comment type="caution">
    <text evidence="2">The sequence shown here is derived from an EMBL/GenBank/DDBJ whole genome shotgun (WGS) entry which is preliminary data.</text>
</comment>
<organism evidence="2 3">
    <name type="scientific">Symbiodinium natans</name>
    <dbReference type="NCBI Taxonomy" id="878477"/>
    <lineage>
        <taxon>Eukaryota</taxon>
        <taxon>Sar</taxon>
        <taxon>Alveolata</taxon>
        <taxon>Dinophyceae</taxon>
        <taxon>Suessiales</taxon>
        <taxon>Symbiodiniaceae</taxon>
        <taxon>Symbiodinium</taxon>
    </lineage>
</organism>
<dbReference type="EMBL" id="CAJNDS010000453">
    <property type="protein sequence ID" value="CAE7208106.1"/>
    <property type="molecule type" value="Genomic_DNA"/>
</dbReference>
<evidence type="ECO:0000256" key="1">
    <source>
        <dbReference type="SAM" id="Coils"/>
    </source>
</evidence>
<accession>A0A812JJH0</accession>
<evidence type="ECO:0000313" key="3">
    <source>
        <dbReference type="Proteomes" id="UP000604046"/>
    </source>
</evidence>
<gene>
    <name evidence="2" type="ORF">SNAT2548_LOCUS6765</name>
</gene>
<feature type="coiled-coil region" evidence="1">
    <location>
        <begin position="42"/>
        <end position="72"/>
    </location>
</feature>
<keyword evidence="1" id="KW-0175">Coiled coil</keyword>
<keyword evidence="3" id="KW-1185">Reference proteome</keyword>
<protein>
    <submittedName>
        <fullName evidence="2">Uncharacterized protein</fullName>
    </submittedName>
</protein>